<feature type="non-terminal residue" evidence="10">
    <location>
        <position position="1"/>
    </location>
</feature>
<evidence type="ECO:0000256" key="3">
    <source>
        <dbReference type="ARBA" id="ARBA00022776"/>
    </source>
</evidence>
<dbReference type="SMART" id="SM00450">
    <property type="entry name" value="RHOD"/>
    <property type="match status" value="1"/>
</dbReference>
<keyword evidence="4 7" id="KW-0378">Hydrolase</keyword>
<feature type="region of interest" description="Disordered" evidence="8">
    <location>
        <begin position="123"/>
        <end position="151"/>
    </location>
</feature>
<evidence type="ECO:0000256" key="4">
    <source>
        <dbReference type="ARBA" id="ARBA00022801"/>
    </source>
</evidence>
<evidence type="ECO:0000256" key="8">
    <source>
        <dbReference type="SAM" id="MobiDB-lite"/>
    </source>
</evidence>
<dbReference type="Proteomes" id="UP000736164">
    <property type="component" value="Unassembled WGS sequence"/>
</dbReference>
<dbReference type="PANTHER" id="PTHR10828:SF17">
    <property type="entry name" value="PROTEIN-TYROSINE-PHOSPHATASE"/>
    <property type="match status" value="1"/>
</dbReference>
<dbReference type="PRINTS" id="PR00716">
    <property type="entry name" value="MPIPHPHTASE"/>
</dbReference>
<dbReference type="AlphaFoldDB" id="A0A8J7NI41"/>
<accession>A0A8J7NI41</accession>
<dbReference type="Gene3D" id="3.40.250.10">
    <property type="entry name" value="Rhodanese-like domain"/>
    <property type="match status" value="1"/>
</dbReference>
<dbReference type="Pfam" id="PF00581">
    <property type="entry name" value="Rhodanese"/>
    <property type="match status" value="1"/>
</dbReference>
<dbReference type="EC" id="3.1.3.48" evidence="7"/>
<comment type="function">
    <text evidence="7">Tyrosine protein phosphatase which functions as a dosage-dependent inducer of mitotic progression.</text>
</comment>
<dbReference type="InterPro" id="IPR000751">
    <property type="entry name" value="MPI_Phosphatase"/>
</dbReference>
<evidence type="ECO:0000256" key="2">
    <source>
        <dbReference type="ARBA" id="ARBA00022618"/>
    </source>
</evidence>
<dbReference type="EMBL" id="JAAWVO010004557">
    <property type="protein sequence ID" value="MBN3312280.1"/>
    <property type="molecule type" value="Genomic_DNA"/>
</dbReference>
<keyword evidence="2 7" id="KW-0132">Cell division</keyword>
<dbReference type="SUPFAM" id="SSF52821">
    <property type="entry name" value="Rhodanese/Cell cycle control phosphatase"/>
    <property type="match status" value="1"/>
</dbReference>
<feature type="compositionally biased region" description="Polar residues" evidence="8">
    <location>
        <begin position="133"/>
        <end position="145"/>
    </location>
</feature>
<evidence type="ECO:0000256" key="5">
    <source>
        <dbReference type="ARBA" id="ARBA00022912"/>
    </source>
</evidence>
<sequence length="413" mass="46236">MDSSSQRESQLGPENGTVWTFSPSGLSPVSELSAGLGDLDCQDSTTPRRRLWLSPEQLGCSPAPHSEVSAETQTPTDFASCASCAWQLNMLFCPSAEEELRKKQSQEARKRLRVKLSSLFASPAEAGGRREPSSQAEESCSQGDQQPPAHRVRHRALLKTPRSRCRVPALDIPHSAIQDRNLIGDFSKPHLFTREKGEHQDLQYISGQTVVSLLRGEYSTVVKSFLIVDCRYPYEYQGGHIKGAVNLHSEAQVEAALLHEEVLSRLSPTVPSPDRPSATGLHPDCGLSTRCSNPESDSPGAALQSSCVGTCAPTSSSPRRLLIFHCEFSSERGPWLCRYLRKMDRRLNAYPQLFYPELYVLAGGYKEFYSHFKSLCEPCSYVPMLQEEFSDQMHRFRRKRRSRPTQFGKKQLL</sequence>
<keyword evidence="6 7" id="KW-0131">Cell cycle</keyword>
<keyword evidence="5 7" id="KW-0904">Protein phosphatase</keyword>
<evidence type="ECO:0000256" key="7">
    <source>
        <dbReference type="RuleBase" id="RU368028"/>
    </source>
</evidence>
<dbReference type="CDD" id="cd01530">
    <property type="entry name" value="Cdc25"/>
    <property type="match status" value="1"/>
</dbReference>
<evidence type="ECO:0000256" key="6">
    <source>
        <dbReference type="ARBA" id="ARBA00023306"/>
    </source>
</evidence>
<name>A0A8J7NI41_ATRSP</name>
<evidence type="ECO:0000313" key="10">
    <source>
        <dbReference type="EMBL" id="MBN3312280.1"/>
    </source>
</evidence>
<reference evidence="10" key="1">
    <citation type="journal article" date="2021" name="Cell">
        <title>Tracing the genetic footprints of vertebrate landing in non-teleost ray-finned fishes.</title>
        <authorList>
            <person name="Bi X."/>
            <person name="Wang K."/>
            <person name="Yang L."/>
            <person name="Pan H."/>
            <person name="Jiang H."/>
            <person name="Wei Q."/>
            <person name="Fang M."/>
            <person name="Yu H."/>
            <person name="Zhu C."/>
            <person name="Cai Y."/>
            <person name="He Y."/>
            <person name="Gan X."/>
            <person name="Zeng H."/>
            <person name="Yu D."/>
            <person name="Zhu Y."/>
            <person name="Jiang H."/>
            <person name="Qiu Q."/>
            <person name="Yang H."/>
            <person name="Zhang Y.E."/>
            <person name="Wang W."/>
            <person name="Zhu M."/>
            <person name="He S."/>
            <person name="Zhang G."/>
        </authorList>
    </citation>
    <scope>NUCLEOTIDE SEQUENCE</scope>
    <source>
        <strain evidence="10">Allg_001</strain>
    </source>
</reference>
<gene>
    <name evidence="10" type="primary">Cdc25a</name>
    <name evidence="10" type="ORF">GTO95_0011488</name>
</gene>
<protein>
    <recommendedName>
        <fullName evidence="7">M-phase inducer phosphatase</fullName>
        <ecNumber evidence="7">3.1.3.48</ecNumber>
    </recommendedName>
</protein>
<dbReference type="PROSITE" id="PS50206">
    <property type="entry name" value="RHODANESE_3"/>
    <property type="match status" value="1"/>
</dbReference>
<proteinExistence type="inferred from homology"/>
<comment type="catalytic activity">
    <reaction evidence="7">
        <text>O-phospho-L-tyrosyl-[protein] + H2O = L-tyrosyl-[protein] + phosphate</text>
        <dbReference type="Rhea" id="RHEA:10684"/>
        <dbReference type="Rhea" id="RHEA-COMP:10136"/>
        <dbReference type="Rhea" id="RHEA-COMP:20101"/>
        <dbReference type="ChEBI" id="CHEBI:15377"/>
        <dbReference type="ChEBI" id="CHEBI:43474"/>
        <dbReference type="ChEBI" id="CHEBI:46858"/>
        <dbReference type="ChEBI" id="CHEBI:61978"/>
        <dbReference type="EC" id="3.1.3.48"/>
    </reaction>
</comment>
<feature type="non-terminal residue" evidence="10">
    <location>
        <position position="413"/>
    </location>
</feature>
<dbReference type="InterPro" id="IPR036873">
    <property type="entry name" value="Rhodanese-like_dom_sf"/>
</dbReference>
<dbReference type="GO" id="GO:0005634">
    <property type="term" value="C:nucleus"/>
    <property type="evidence" value="ECO:0007669"/>
    <property type="project" value="TreeGrafter"/>
</dbReference>
<feature type="domain" description="Rhodanese" evidence="9">
    <location>
        <begin position="221"/>
        <end position="377"/>
    </location>
</feature>
<feature type="region of interest" description="Disordered" evidence="8">
    <location>
        <begin position="1"/>
        <end position="23"/>
    </location>
</feature>
<dbReference type="GO" id="GO:0004725">
    <property type="term" value="F:protein tyrosine phosphatase activity"/>
    <property type="evidence" value="ECO:0007669"/>
    <property type="project" value="UniProtKB-UniRule"/>
</dbReference>
<dbReference type="InterPro" id="IPR001763">
    <property type="entry name" value="Rhodanese-like_dom"/>
</dbReference>
<comment type="caution">
    <text evidence="10">The sequence shown here is derived from an EMBL/GenBank/DDBJ whole genome shotgun (WGS) entry which is preliminary data.</text>
</comment>
<dbReference type="GO" id="GO:0010971">
    <property type="term" value="P:positive regulation of G2/M transition of mitotic cell cycle"/>
    <property type="evidence" value="ECO:0007669"/>
    <property type="project" value="TreeGrafter"/>
</dbReference>
<dbReference type="GO" id="GO:0110032">
    <property type="term" value="P:positive regulation of G2/MI transition of meiotic cell cycle"/>
    <property type="evidence" value="ECO:0007669"/>
    <property type="project" value="TreeGrafter"/>
</dbReference>
<dbReference type="PANTHER" id="PTHR10828">
    <property type="entry name" value="M-PHASE INDUCER PHOSPHATASE DUAL SPECIFICITY PHOSPHATASE CDC25"/>
    <property type="match status" value="1"/>
</dbReference>
<evidence type="ECO:0000259" key="9">
    <source>
        <dbReference type="PROSITE" id="PS50206"/>
    </source>
</evidence>
<dbReference type="GO" id="GO:0000086">
    <property type="term" value="P:G2/M transition of mitotic cell cycle"/>
    <property type="evidence" value="ECO:0007669"/>
    <property type="project" value="TreeGrafter"/>
</dbReference>
<organism evidence="10 11">
    <name type="scientific">Atractosteus spatula</name>
    <name type="common">Alligator gar</name>
    <name type="synonym">Lepisosteus spatula</name>
    <dbReference type="NCBI Taxonomy" id="7917"/>
    <lineage>
        <taxon>Eukaryota</taxon>
        <taxon>Metazoa</taxon>
        <taxon>Chordata</taxon>
        <taxon>Craniata</taxon>
        <taxon>Vertebrata</taxon>
        <taxon>Euteleostomi</taxon>
        <taxon>Actinopterygii</taxon>
        <taxon>Neopterygii</taxon>
        <taxon>Holostei</taxon>
        <taxon>Semionotiformes</taxon>
        <taxon>Lepisosteidae</taxon>
        <taxon>Atractosteus</taxon>
    </lineage>
</organism>
<comment type="similarity">
    <text evidence="1 7">Belongs to the MPI phosphatase family.</text>
</comment>
<dbReference type="GO" id="GO:0005737">
    <property type="term" value="C:cytoplasm"/>
    <property type="evidence" value="ECO:0007669"/>
    <property type="project" value="TreeGrafter"/>
</dbReference>
<keyword evidence="3 7" id="KW-0498">Mitosis</keyword>
<evidence type="ECO:0000313" key="11">
    <source>
        <dbReference type="Proteomes" id="UP000736164"/>
    </source>
</evidence>
<keyword evidence="11" id="KW-1185">Reference proteome</keyword>
<evidence type="ECO:0000256" key="1">
    <source>
        <dbReference type="ARBA" id="ARBA00011065"/>
    </source>
</evidence>
<dbReference type="GO" id="GO:0051301">
    <property type="term" value="P:cell division"/>
    <property type="evidence" value="ECO:0007669"/>
    <property type="project" value="UniProtKB-UniRule"/>
</dbReference>